<reference evidence="2" key="2">
    <citation type="submission" date="2015-01" db="EMBL/GenBank/DDBJ databases">
        <title>Evolutionary Origins and Diversification of the Mycorrhizal Mutualists.</title>
        <authorList>
            <consortium name="DOE Joint Genome Institute"/>
            <consortium name="Mycorrhizal Genomics Consortium"/>
            <person name="Kohler A."/>
            <person name="Kuo A."/>
            <person name="Nagy L.G."/>
            <person name="Floudas D."/>
            <person name="Copeland A."/>
            <person name="Barry K.W."/>
            <person name="Cichocki N."/>
            <person name="Veneault-Fourrey C."/>
            <person name="LaButti K."/>
            <person name="Lindquist E.A."/>
            <person name="Lipzen A."/>
            <person name="Lundell T."/>
            <person name="Morin E."/>
            <person name="Murat C."/>
            <person name="Riley R."/>
            <person name="Ohm R."/>
            <person name="Sun H."/>
            <person name="Tunlid A."/>
            <person name="Henrissat B."/>
            <person name="Grigoriev I.V."/>
            <person name="Hibbett D.S."/>
            <person name="Martin F."/>
        </authorList>
    </citation>
    <scope>NUCLEOTIDE SEQUENCE [LARGE SCALE GENOMIC DNA]</scope>
    <source>
        <strain evidence="2">MUT 4182</strain>
    </source>
</reference>
<accession>A0A0C3Q1B9</accession>
<protein>
    <recommendedName>
        <fullName evidence="3">Peptidase S9 prolyl oligopeptidase catalytic domain-containing protein</fullName>
    </recommendedName>
</protein>
<proteinExistence type="predicted"/>
<dbReference type="SUPFAM" id="SSF53474">
    <property type="entry name" value="alpha/beta-Hydrolases"/>
    <property type="match status" value="1"/>
</dbReference>
<reference evidence="1 2" key="1">
    <citation type="submission" date="2014-04" db="EMBL/GenBank/DDBJ databases">
        <authorList>
            <consortium name="DOE Joint Genome Institute"/>
            <person name="Kuo A."/>
            <person name="Girlanda M."/>
            <person name="Perotto S."/>
            <person name="Kohler A."/>
            <person name="Nagy L.G."/>
            <person name="Floudas D."/>
            <person name="Copeland A."/>
            <person name="Barry K.W."/>
            <person name="Cichocki N."/>
            <person name="Veneault-Fourrey C."/>
            <person name="LaButti K."/>
            <person name="Lindquist E.A."/>
            <person name="Lipzen A."/>
            <person name="Lundell T."/>
            <person name="Morin E."/>
            <person name="Murat C."/>
            <person name="Sun H."/>
            <person name="Tunlid A."/>
            <person name="Henrissat B."/>
            <person name="Grigoriev I.V."/>
            <person name="Hibbett D.S."/>
            <person name="Martin F."/>
            <person name="Nordberg H.P."/>
            <person name="Cantor M.N."/>
            <person name="Hua S.X."/>
        </authorList>
    </citation>
    <scope>NUCLEOTIDE SEQUENCE [LARGE SCALE GENOMIC DNA]</scope>
    <source>
        <strain evidence="1 2">MUT 4182</strain>
    </source>
</reference>
<sequence>MPAAAYQSAPLYVPNTYAHGTHFVDPNLEMILKASLVGGDNDVFFGNLVRSTVRVVHGGSDTNVPVYHSRTAVQVVKSWDLDADIGLLEVPGRDHWWDEVFTDPERAEVLSSLVKKHGSETATPKDFTLTVMWPHESGSMGGWRVRAVETPGRLARVRVNNGTMISTANVQTISYTPPRGSPVPDSFMIDSQGLEVETPLVTYVFEKGDDGIWKLPSKIGAPSLTGPISRILLSDGPVTFVVPQDAACFSVAKRLSWALYTYLGLDSRIEADAEALAEEQQPNAELRSRGSVIVLSQGRVLNRYGRDVLRRQPSEFGFGTEGSGAGEFVLAGRWKFEERGTGLMFMHSSDHLFMHGTDVEGLERAMRAFPVRTGTPCPEWLVIGRDAETKSFGGILGAGYV</sequence>
<dbReference type="AlphaFoldDB" id="A0A0C3Q1B9"/>
<evidence type="ECO:0000313" key="2">
    <source>
        <dbReference type="Proteomes" id="UP000054248"/>
    </source>
</evidence>
<dbReference type="STRING" id="1051891.A0A0C3Q1B9"/>
<dbReference type="OrthoDB" id="449091at2759"/>
<organism evidence="1 2">
    <name type="scientific">Tulasnella calospora MUT 4182</name>
    <dbReference type="NCBI Taxonomy" id="1051891"/>
    <lineage>
        <taxon>Eukaryota</taxon>
        <taxon>Fungi</taxon>
        <taxon>Dikarya</taxon>
        <taxon>Basidiomycota</taxon>
        <taxon>Agaricomycotina</taxon>
        <taxon>Agaricomycetes</taxon>
        <taxon>Cantharellales</taxon>
        <taxon>Tulasnellaceae</taxon>
        <taxon>Tulasnella</taxon>
    </lineage>
</organism>
<evidence type="ECO:0000313" key="1">
    <source>
        <dbReference type="EMBL" id="KIO15959.1"/>
    </source>
</evidence>
<dbReference type="InterPro" id="IPR029058">
    <property type="entry name" value="AB_hydrolase_fold"/>
</dbReference>
<dbReference type="EMBL" id="KN823735">
    <property type="protein sequence ID" value="KIO15959.1"/>
    <property type="molecule type" value="Genomic_DNA"/>
</dbReference>
<dbReference type="Gene3D" id="3.40.50.1820">
    <property type="entry name" value="alpha/beta hydrolase"/>
    <property type="match status" value="1"/>
</dbReference>
<gene>
    <name evidence="1" type="ORF">M407DRAFT_86596</name>
</gene>
<name>A0A0C3Q1B9_9AGAM</name>
<evidence type="ECO:0008006" key="3">
    <source>
        <dbReference type="Google" id="ProtNLM"/>
    </source>
</evidence>
<dbReference type="Proteomes" id="UP000054248">
    <property type="component" value="Unassembled WGS sequence"/>
</dbReference>
<keyword evidence="2" id="KW-1185">Reference proteome</keyword>
<dbReference type="HOGENOM" id="CLU_644235_0_0_1"/>